<evidence type="ECO:0000256" key="2">
    <source>
        <dbReference type="ARBA" id="ARBA00022723"/>
    </source>
</evidence>
<proteinExistence type="inferred from homology"/>
<dbReference type="EMBL" id="CABFNO020001372">
    <property type="protein sequence ID" value="CAG9983703.1"/>
    <property type="molecule type" value="Genomic_DNA"/>
</dbReference>
<comment type="caution">
    <text evidence="9">The sequence shown here is derived from an EMBL/GenBank/DDBJ whole genome shotgun (WGS) entry which is preliminary data.</text>
</comment>
<dbReference type="InterPro" id="IPR001128">
    <property type="entry name" value="Cyt_P450"/>
</dbReference>
<protein>
    <recommendedName>
        <fullName evidence="11">Cytochrome P450</fullName>
    </recommendedName>
</protein>
<evidence type="ECO:0000256" key="5">
    <source>
        <dbReference type="ARBA" id="ARBA00023033"/>
    </source>
</evidence>
<dbReference type="Proteomes" id="UP000754883">
    <property type="component" value="Unassembled WGS sequence"/>
</dbReference>
<dbReference type="GO" id="GO:0005506">
    <property type="term" value="F:iron ion binding"/>
    <property type="evidence" value="ECO:0007669"/>
    <property type="project" value="InterPro"/>
</dbReference>
<feature type="non-terminal residue" evidence="9">
    <location>
        <position position="1"/>
    </location>
</feature>
<keyword evidence="4 6" id="KW-0408">Iron</keyword>
<evidence type="ECO:0000256" key="1">
    <source>
        <dbReference type="ARBA" id="ARBA00010617"/>
    </source>
</evidence>
<dbReference type="InterPro" id="IPR036396">
    <property type="entry name" value="Cyt_P450_sf"/>
</dbReference>
<comment type="cofactor">
    <cofactor evidence="6">
        <name>heme</name>
        <dbReference type="ChEBI" id="CHEBI:30413"/>
    </cofactor>
</comment>
<reference evidence="10" key="1">
    <citation type="submission" date="2019-06" db="EMBL/GenBank/DDBJ databases">
        <authorList>
            <person name="Broberg M."/>
        </authorList>
    </citation>
    <scope>NUCLEOTIDE SEQUENCE [LARGE SCALE GENOMIC DNA]</scope>
</reference>
<keyword evidence="2 6" id="KW-0479">Metal-binding</keyword>
<evidence type="ECO:0000313" key="9">
    <source>
        <dbReference type="EMBL" id="CAG9983703.1"/>
    </source>
</evidence>
<dbReference type="AlphaFoldDB" id="A0A9N9UC05"/>
<evidence type="ECO:0000256" key="3">
    <source>
        <dbReference type="ARBA" id="ARBA00023002"/>
    </source>
</evidence>
<dbReference type="OrthoDB" id="1103324at2759"/>
<sequence>STIFLIMLSTPNLIATSVACVSLALVLVLTRFCLATLRPKDYPPGPPTVLGLGNLSQIPLKQPFTQFGKWSKTYGDILGLKLGPSNLVVLHNPQTVHQLFSKRAAHYSGRPYSYIPNEHVFCQHADKHVIYLQNTPYLRKWRAAAAYLVGTSGLKQVVPMQEATAATLAKQLLSTTPSESLDYLKQWALATPLLAITGQHLEERGKAFSDRFFRAQKLWLELLEPGNAPPVDMVPMLRWIPERFASWKTDARYVRDYMFEEYASFLKSAQKLSSKTDTVTPGQNKPTRFRCLMTKILEDGLEEEREKTDKLGFSPDQLAYLGGGLLDAAVDTTWASIMSLVLYLASYPDVQQKAYDEVTRISPDQSPGGDKLGDLPYIGACLSEIFRLCPPTPSGLPHVLDRDDIVDGYRIPKGTSLIANVWSMQRNPDDYDQPDEFIPERYLNHPLGLKQGADDTHKRATYTFGAGRRICPGEAFAQNAILIAIAKILWSFKIEPAGPLNLDYKTGFHTGLTMGPKPYKVNFVLRDHIRREDILRDYDVCQTTLAEFGL</sequence>
<dbReference type="SUPFAM" id="SSF48264">
    <property type="entry name" value="Cytochrome P450"/>
    <property type="match status" value="1"/>
</dbReference>
<keyword evidence="10" id="KW-1185">Reference proteome</keyword>
<dbReference type="PROSITE" id="PS00086">
    <property type="entry name" value="CYTOCHROME_P450"/>
    <property type="match status" value="1"/>
</dbReference>
<dbReference type="PRINTS" id="PR00463">
    <property type="entry name" value="EP450I"/>
</dbReference>
<feature type="binding site" description="axial binding residue" evidence="6">
    <location>
        <position position="471"/>
    </location>
    <ligand>
        <name>heme</name>
        <dbReference type="ChEBI" id="CHEBI:30413"/>
    </ligand>
    <ligandPart>
        <name>Fe</name>
        <dbReference type="ChEBI" id="CHEBI:18248"/>
    </ligandPart>
</feature>
<comment type="similarity">
    <text evidence="1 7">Belongs to the cytochrome P450 family.</text>
</comment>
<evidence type="ECO:0000256" key="4">
    <source>
        <dbReference type="ARBA" id="ARBA00023004"/>
    </source>
</evidence>
<dbReference type="PANTHER" id="PTHR46300">
    <property type="entry name" value="P450, PUTATIVE (EUROFUNG)-RELATED-RELATED"/>
    <property type="match status" value="1"/>
</dbReference>
<keyword evidence="6 7" id="KW-0349">Heme</keyword>
<accession>A0A9N9UC05</accession>
<keyword evidence="5 7" id="KW-0503">Monooxygenase</keyword>
<feature type="transmembrane region" description="Helical" evidence="8">
    <location>
        <begin position="12"/>
        <end position="34"/>
    </location>
</feature>
<evidence type="ECO:0000313" key="10">
    <source>
        <dbReference type="Proteomes" id="UP000754883"/>
    </source>
</evidence>
<dbReference type="GO" id="GO:0020037">
    <property type="term" value="F:heme binding"/>
    <property type="evidence" value="ECO:0007669"/>
    <property type="project" value="InterPro"/>
</dbReference>
<evidence type="ECO:0008006" key="11">
    <source>
        <dbReference type="Google" id="ProtNLM"/>
    </source>
</evidence>
<evidence type="ECO:0000256" key="7">
    <source>
        <dbReference type="RuleBase" id="RU000461"/>
    </source>
</evidence>
<organism evidence="9 10">
    <name type="scientific">Clonostachys byssicola</name>
    <dbReference type="NCBI Taxonomy" id="160290"/>
    <lineage>
        <taxon>Eukaryota</taxon>
        <taxon>Fungi</taxon>
        <taxon>Dikarya</taxon>
        <taxon>Ascomycota</taxon>
        <taxon>Pezizomycotina</taxon>
        <taxon>Sordariomycetes</taxon>
        <taxon>Hypocreomycetidae</taxon>
        <taxon>Hypocreales</taxon>
        <taxon>Bionectriaceae</taxon>
        <taxon>Clonostachys</taxon>
    </lineage>
</organism>
<keyword evidence="3 7" id="KW-0560">Oxidoreductase</keyword>
<dbReference type="GO" id="GO:0016705">
    <property type="term" value="F:oxidoreductase activity, acting on paired donors, with incorporation or reduction of molecular oxygen"/>
    <property type="evidence" value="ECO:0007669"/>
    <property type="project" value="InterPro"/>
</dbReference>
<gene>
    <name evidence="9" type="ORF">CBYS24578_00015363</name>
</gene>
<dbReference type="PRINTS" id="PR00385">
    <property type="entry name" value="P450"/>
</dbReference>
<keyword evidence="8" id="KW-0472">Membrane</keyword>
<keyword evidence="8" id="KW-1133">Transmembrane helix</keyword>
<evidence type="ECO:0000256" key="6">
    <source>
        <dbReference type="PIRSR" id="PIRSR602401-1"/>
    </source>
</evidence>
<dbReference type="GO" id="GO:0004497">
    <property type="term" value="F:monooxygenase activity"/>
    <property type="evidence" value="ECO:0007669"/>
    <property type="project" value="UniProtKB-KW"/>
</dbReference>
<dbReference type="InterPro" id="IPR017972">
    <property type="entry name" value="Cyt_P450_CS"/>
</dbReference>
<dbReference type="InterPro" id="IPR050364">
    <property type="entry name" value="Cytochrome_P450_fung"/>
</dbReference>
<name>A0A9N9UC05_9HYPO</name>
<dbReference type="Pfam" id="PF00067">
    <property type="entry name" value="p450"/>
    <property type="match status" value="1"/>
</dbReference>
<evidence type="ECO:0000256" key="8">
    <source>
        <dbReference type="SAM" id="Phobius"/>
    </source>
</evidence>
<dbReference type="Gene3D" id="1.10.630.10">
    <property type="entry name" value="Cytochrome P450"/>
    <property type="match status" value="1"/>
</dbReference>
<dbReference type="InterPro" id="IPR002401">
    <property type="entry name" value="Cyt_P450_E_grp-I"/>
</dbReference>
<reference evidence="9 10" key="2">
    <citation type="submission" date="2021-10" db="EMBL/GenBank/DDBJ databases">
        <authorList>
            <person name="Piombo E."/>
        </authorList>
    </citation>
    <scope>NUCLEOTIDE SEQUENCE [LARGE SCALE GENOMIC DNA]</scope>
</reference>
<dbReference type="PANTHER" id="PTHR46300:SF2">
    <property type="entry name" value="CYTOCHROME P450 MONOOXYGENASE ALNH-RELATED"/>
    <property type="match status" value="1"/>
</dbReference>
<keyword evidence="8" id="KW-0812">Transmembrane</keyword>